<dbReference type="InterPro" id="IPR052158">
    <property type="entry name" value="INH-QAR"/>
</dbReference>
<evidence type="ECO:0000259" key="3">
    <source>
        <dbReference type="PROSITE" id="PS01124"/>
    </source>
</evidence>
<dbReference type="Gene3D" id="3.40.50.880">
    <property type="match status" value="1"/>
</dbReference>
<keyword evidence="1" id="KW-0805">Transcription regulation</keyword>
<name>A0A6L8K4P4_9BURK</name>
<reference evidence="4 5" key="1">
    <citation type="submission" date="2019-12" db="EMBL/GenBank/DDBJ databases">
        <title>Novel species isolated from a subtropical stream in China.</title>
        <authorList>
            <person name="Lu H."/>
        </authorList>
    </citation>
    <scope>NUCLEOTIDE SEQUENCE [LARGE SCALE GENOMIC DNA]</scope>
    <source>
        <strain evidence="4 5">FT135W</strain>
    </source>
</reference>
<dbReference type="PROSITE" id="PS01124">
    <property type="entry name" value="HTH_ARAC_FAMILY_2"/>
    <property type="match status" value="1"/>
</dbReference>
<evidence type="ECO:0000313" key="5">
    <source>
        <dbReference type="Proteomes" id="UP000479335"/>
    </source>
</evidence>
<dbReference type="Pfam" id="PF01965">
    <property type="entry name" value="DJ-1_PfpI"/>
    <property type="match status" value="1"/>
</dbReference>
<dbReference type="EMBL" id="WWCN01000002">
    <property type="protein sequence ID" value="MYM21885.1"/>
    <property type="molecule type" value="Genomic_DNA"/>
</dbReference>
<dbReference type="AlphaFoldDB" id="A0A6L8K4P4"/>
<dbReference type="InterPro" id="IPR018060">
    <property type="entry name" value="HTH_AraC"/>
</dbReference>
<dbReference type="GO" id="GO:0003700">
    <property type="term" value="F:DNA-binding transcription factor activity"/>
    <property type="evidence" value="ECO:0007669"/>
    <property type="project" value="InterPro"/>
</dbReference>
<evidence type="ECO:0000256" key="2">
    <source>
        <dbReference type="ARBA" id="ARBA00023163"/>
    </source>
</evidence>
<dbReference type="PANTHER" id="PTHR43130">
    <property type="entry name" value="ARAC-FAMILY TRANSCRIPTIONAL REGULATOR"/>
    <property type="match status" value="1"/>
</dbReference>
<dbReference type="InterPro" id="IPR002818">
    <property type="entry name" value="DJ-1/PfpI"/>
</dbReference>
<dbReference type="SMART" id="SM00342">
    <property type="entry name" value="HTH_ARAC"/>
    <property type="match status" value="1"/>
</dbReference>
<dbReference type="InterPro" id="IPR009057">
    <property type="entry name" value="Homeodomain-like_sf"/>
</dbReference>
<evidence type="ECO:0000313" key="4">
    <source>
        <dbReference type="EMBL" id="MYM21885.1"/>
    </source>
</evidence>
<keyword evidence="5" id="KW-1185">Reference proteome</keyword>
<protein>
    <submittedName>
        <fullName evidence="4">Helix-turn-helix domain-containing protein</fullName>
    </submittedName>
</protein>
<dbReference type="Proteomes" id="UP000479335">
    <property type="component" value="Unassembled WGS sequence"/>
</dbReference>
<dbReference type="InterPro" id="IPR029062">
    <property type="entry name" value="Class_I_gatase-like"/>
</dbReference>
<feature type="domain" description="HTH araC/xylS-type" evidence="3">
    <location>
        <begin position="210"/>
        <end position="308"/>
    </location>
</feature>
<evidence type="ECO:0000256" key="1">
    <source>
        <dbReference type="ARBA" id="ARBA00023015"/>
    </source>
</evidence>
<comment type="caution">
    <text evidence="4">The sequence shown here is derived from an EMBL/GenBank/DDBJ whole genome shotgun (WGS) entry which is preliminary data.</text>
</comment>
<accession>A0A6L8K4P4</accession>
<sequence length="313" mass="34376">MKKSIGLMLFPGFQIVDLAAVTVFEVANAMPGGPYYELQMLSEHGGPVLSSAGVPVVTQRFGAPGFDTIMVAGAMEVMPSTPAFVAFLREASQASRRTASICTGAFQLAEAGLLEGRRVTTHWALARELQRQHPRTRVEEDRIFIEDDRVWSSAGMTACIDLALALVEADHGAELARAVARKMVVYHRRTGGQSQFSALLELEPKSDRIQTALTYAKRNLRKPLSVDELADAAHLSRRQFTRTFRLETGQSPAKAIETLRVEAAKVMIEDGNHAIDVVAREVGFDDPERMRRAFIRAYGVPPQAIKRAARTSA</sequence>
<organism evidence="4 5">
    <name type="scientific">Duganella flavida</name>
    <dbReference type="NCBI Taxonomy" id="2692175"/>
    <lineage>
        <taxon>Bacteria</taxon>
        <taxon>Pseudomonadati</taxon>
        <taxon>Pseudomonadota</taxon>
        <taxon>Betaproteobacteria</taxon>
        <taxon>Burkholderiales</taxon>
        <taxon>Oxalobacteraceae</taxon>
        <taxon>Telluria group</taxon>
        <taxon>Duganella</taxon>
    </lineage>
</organism>
<dbReference type="Pfam" id="PF12833">
    <property type="entry name" value="HTH_18"/>
    <property type="match status" value="1"/>
</dbReference>
<dbReference type="GO" id="GO:0043565">
    <property type="term" value="F:sequence-specific DNA binding"/>
    <property type="evidence" value="ECO:0007669"/>
    <property type="project" value="InterPro"/>
</dbReference>
<dbReference type="RefSeq" id="WP_161005386.1">
    <property type="nucleotide sequence ID" value="NZ_WWCN01000002.1"/>
</dbReference>
<keyword evidence="2" id="KW-0804">Transcription</keyword>
<dbReference type="PANTHER" id="PTHR43130:SF3">
    <property type="entry name" value="HTH-TYPE TRANSCRIPTIONAL REGULATOR RV1931C"/>
    <property type="match status" value="1"/>
</dbReference>
<dbReference type="SUPFAM" id="SSF52317">
    <property type="entry name" value="Class I glutamine amidotransferase-like"/>
    <property type="match status" value="1"/>
</dbReference>
<dbReference type="Gene3D" id="1.10.10.60">
    <property type="entry name" value="Homeodomain-like"/>
    <property type="match status" value="1"/>
</dbReference>
<dbReference type="SUPFAM" id="SSF46689">
    <property type="entry name" value="Homeodomain-like"/>
    <property type="match status" value="2"/>
</dbReference>
<proteinExistence type="predicted"/>
<gene>
    <name evidence="4" type="ORF">GTP46_04365</name>
</gene>
<dbReference type="CDD" id="cd03137">
    <property type="entry name" value="GATase1_AraC_1"/>
    <property type="match status" value="1"/>
</dbReference>